<gene>
    <name evidence="12" type="ORF">RI844_09400</name>
</gene>
<proteinExistence type="inferred from homology"/>
<keyword evidence="9" id="KW-0624">Polysaccharide degradation</keyword>
<dbReference type="Pfam" id="PF00331">
    <property type="entry name" value="Glyco_hydro_10"/>
    <property type="match status" value="1"/>
</dbReference>
<evidence type="ECO:0000256" key="8">
    <source>
        <dbReference type="ARBA" id="ARBA00023295"/>
    </source>
</evidence>
<evidence type="ECO:0000256" key="1">
    <source>
        <dbReference type="ARBA" id="ARBA00000681"/>
    </source>
</evidence>
<feature type="domain" description="GH10" evidence="11">
    <location>
        <begin position="89"/>
        <end position="388"/>
    </location>
</feature>
<dbReference type="Gene3D" id="3.20.20.80">
    <property type="entry name" value="Glycosidases"/>
    <property type="match status" value="1"/>
</dbReference>
<dbReference type="PANTHER" id="PTHR31490">
    <property type="entry name" value="GLYCOSYL HYDROLASE"/>
    <property type="match status" value="1"/>
</dbReference>
<protein>
    <recommendedName>
        <fullName evidence="3">endo-1,4-beta-xylanase</fullName>
        <ecNumber evidence="3">3.2.1.8</ecNumber>
    </recommendedName>
</protein>
<sequence length="392" mass="45243">MVNTLTMKKSLPILLIGLLFGCMQVQADDVESESNSIKAPEGRRFKDIVADKYPENVYIGGTIQYGELFGPKGELLNNEFSYITPANIYKQSHIHSAPGKWQWQKPDHWIAIAKKNNQLVRIHGPISPQVSRWAKNDKRTAQELETNLIEFMQALAARYNNEPHVKWFDVVNETITEEGTWFGPKPGVKEWENPWTTMGFITDIPDQFPLLKKLGVPKYIVRSFIEANKYAPNLKMIINQHRMTTPESIALMKELVIYLRYLGLRVDGIGWQAHFRAEYTEFSDPDSDAINTFDQLIKWSHANNFEFHVTENNIHLNKDKPYQAELVGKAYANIVQTLLNNRKTGVVSWNAWTIADGPHFRNKKTITTGIWDENYQPQKAYYDIQNVLEQSK</sequence>
<evidence type="ECO:0000256" key="3">
    <source>
        <dbReference type="ARBA" id="ARBA00012590"/>
    </source>
</evidence>
<dbReference type="RefSeq" id="WP_348398189.1">
    <property type="nucleotide sequence ID" value="NZ_CP136600.1"/>
</dbReference>
<evidence type="ECO:0000256" key="9">
    <source>
        <dbReference type="ARBA" id="ARBA00023326"/>
    </source>
</evidence>
<accession>A0ABZ0GUD0</accession>
<keyword evidence="5 10" id="KW-0732">Signal</keyword>
<evidence type="ECO:0000256" key="5">
    <source>
        <dbReference type="ARBA" id="ARBA00022729"/>
    </source>
</evidence>
<feature type="chain" id="PRO_5046959981" description="endo-1,4-beta-xylanase" evidence="10">
    <location>
        <begin position="28"/>
        <end position="392"/>
    </location>
</feature>
<feature type="signal peptide" evidence="10">
    <location>
        <begin position="1"/>
        <end position="27"/>
    </location>
</feature>
<evidence type="ECO:0000256" key="6">
    <source>
        <dbReference type="ARBA" id="ARBA00022801"/>
    </source>
</evidence>
<evidence type="ECO:0000256" key="2">
    <source>
        <dbReference type="ARBA" id="ARBA00007495"/>
    </source>
</evidence>
<name>A0ABZ0GUD0_9GAMM</name>
<reference evidence="12 13" key="1">
    <citation type="submission" date="2023-09" db="EMBL/GenBank/DDBJ databases">
        <authorList>
            <person name="Qi X."/>
        </authorList>
    </citation>
    <scope>NUCLEOTIDE SEQUENCE [LARGE SCALE GENOMIC DNA]</scope>
    <source>
        <strain evidence="12 13">S1-1</strain>
    </source>
</reference>
<evidence type="ECO:0000259" key="11">
    <source>
        <dbReference type="SMART" id="SM00633"/>
    </source>
</evidence>
<dbReference type="InterPro" id="IPR001000">
    <property type="entry name" value="GH10_dom"/>
</dbReference>
<dbReference type="Proteomes" id="UP001301442">
    <property type="component" value="Chromosome"/>
</dbReference>
<dbReference type="PANTHER" id="PTHR31490:SF88">
    <property type="entry name" value="BETA-XYLANASE"/>
    <property type="match status" value="1"/>
</dbReference>
<dbReference type="InterPro" id="IPR017853">
    <property type="entry name" value="GH"/>
</dbReference>
<organism evidence="12 13">
    <name type="scientific">Thalassotalea fonticola</name>
    <dbReference type="NCBI Taxonomy" id="3065649"/>
    <lineage>
        <taxon>Bacteria</taxon>
        <taxon>Pseudomonadati</taxon>
        <taxon>Pseudomonadota</taxon>
        <taxon>Gammaproteobacteria</taxon>
        <taxon>Alteromonadales</taxon>
        <taxon>Colwelliaceae</taxon>
        <taxon>Thalassotalea</taxon>
    </lineage>
</organism>
<evidence type="ECO:0000256" key="10">
    <source>
        <dbReference type="SAM" id="SignalP"/>
    </source>
</evidence>
<keyword evidence="4" id="KW-0858">Xylan degradation</keyword>
<evidence type="ECO:0000313" key="13">
    <source>
        <dbReference type="Proteomes" id="UP001301442"/>
    </source>
</evidence>
<comment type="catalytic activity">
    <reaction evidence="1">
        <text>Endohydrolysis of (1-&gt;4)-beta-D-xylosidic linkages in xylans.</text>
        <dbReference type="EC" id="3.2.1.8"/>
    </reaction>
</comment>
<dbReference type="SMART" id="SM00633">
    <property type="entry name" value="Glyco_10"/>
    <property type="match status" value="1"/>
</dbReference>
<dbReference type="EC" id="3.2.1.8" evidence="3"/>
<keyword evidence="7" id="KW-0119">Carbohydrate metabolism</keyword>
<keyword evidence="8" id="KW-0326">Glycosidase</keyword>
<keyword evidence="6" id="KW-0378">Hydrolase</keyword>
<evidence type="ECO:0000256" key="4">
    <source>
        <dbReference type="ARBA" id="ARBA00022651"/>
    </source>
</evidence>
<dbReference type="SUPFAM" id="SSF51445">
    <property type="entry name" value="(Trans)glycosidases"/>
    <property type="match status" value="1"/>
</dbReference>
<evidence type="ECO:0000313" key="12">
    <source>
        <dbReference type="EMBL" id="WOH39423.1"/>
    </source>
</evidence>
<keyword evidence="13" id="KW-1185">Reference proteome</keyword>
<evidence type="ECO:0000256" key="7">
    <source>
        <dbReference type="ARBA" id="ARBA00023277"/>
    </source>
</evidence>
<dbReference type="EMBL" id="CP136600">
    <property type="protein sequence ID" value="WOH39423.1"/>
    <property type="molecule type" value="Genomic_DNA"/>
</dbReference>
<dbReference type="InterPro" id="IPR044846">
    <property type="entry name" value="GH10"/>
</dbReference>
<comment type="similarity">
    <text evidence="2">Belongs to the glycosyl hydrolase 10 (cellulase F) family.</text>
</comment>